<dbReference type="GO" id="GO:0005886">
    <property type="term" value="C:plasma membrane"/>
    <property type="evidence" value="ECO:0007669"/>
    <property type="project" value="UniProtKB-SubCell"/>
</dbReference>
<dbReference type="EMBL" id="LR586016">
    <property type="protein sequence ID" value="VIP04173.1"/>
    <property type="molecule type" value="Genomic_DNA"/>
</dbReference>
<evidence type="ECO:0000256" key="7">
    <source>
        <dbReference type="RuleBase" id="RU003879"/>
    </source>
</evidence>
<dbReference type="EMBL" id="LR593887">
    <property type="protein sequence ID" value="VTS05711.1"/>
    <property type="molecule type" value="Genomic_DNA"/>
</dbReference>
<gene>
    <name evidence="9" type="ORF">GMBLW1_50200</name>
</gene>
<protein>
    <recommendedName>
        <fullName evidence="11">Biopolymer transporter ExbD</fullName>
    </recommendedName>
</protein>
<keyword evidence="5" id="KW-1133">Transmembrane helix</keyword>
<dbReference type="RefSeq" id="WP_162659293.1">
    <property type="nucleotide sequence ID" value="NZ_LR593887.1"/>
</dbReference>
<comment type="similarity">
    <text evidence="2 7">Belongs to the ExbD/TolR family.</text>
</comment>
<keyword evidence="7" id="KW-0653">Protein transport</keyword>
<evidence type="ECO:0000256" key="2">
    <source>
        <dbReference type="ARBA" id="ARBA00005811"/>
    </source>
</evidence>
<dbReference type="InterPro" id="IPR003400">
    <property type="entry name" value="ExbD"/>
</dbReference>
<evidence type="ECO:0000256" key="4">
    <source>
        <dbReference type="ARBA" id="ARBA00022692"/>
    </source>
</evidence>
<feature type="region of interest" description="Disordered" evidence="8">
    <location>
        <begin position="77"/>
        <end position="108"/>
    </location>
</feature>
<name>A0A6C2YSQ2_9BACT</name>
<keyword evidence="3" id="KW-1003">Cell membrane</keyword>
<dbReference type="InParanoid" id="A0A6C2YSQ2"/>
<dbReference type="Pfam" id="PF02472">
    <property type="entry name" value="ExbD"/>
    <property type="match status" value="1"/>
</dbReference>
<feature type="compositionally biased region" description="Pro residues" evidence="8">
    <location>
        <begin position="86"/>
        <end position="96"/>
    </location>
</feature>
<evidence type="ECO:0000313" key="10">
    <source>
        <dbReference type="Proteomes" id="UP000464378"/>
    </source>
</evidence>
<evidence type="ECO:0008006" key="11">
    <source>
        <dbReference type="Google" id="ProtNLM"/>
    </source>
</evidence>
<evidence type="ECO:0000256" key="5">
    <source>
        <dbReference type="ARBA" id="ARBA00022989"/>
    </source>
</evidence>
<dbReference type="Proteomes" id="UP000464378">
    <property type="component" value="Chromosome"/>
</dbReference>
<keyword evidence="4 7" id="KW-0812">Transmembrane</keyword>
<evidence type="ECO:0000256" key="3">
    <source>
        <dbReference type="ARBA" id="ARBA00022475"/>
    </source>
</evidence>
<comment type="subcellular location">
    <subcellularLocation>
        <location evidence="1">Cell membrane</location>
        <topology evidence="1">Single-pass membrane protein</topology>
    </subcellularLocation>
    <subcellularLocation>
        <location evidence="7">Cell membrane</location>
        <topology evidence="7">Single-pass type II membrane protein</topology>
    </subcellularLocation>
</comment>
<reference evidence="9" key="1">
    <citation type="submission" date="2019-04" db="EMBL/GenBank/DDBJ databases">
        <authorList>
            <consortium name="Science for Life Laboratories"/>
        </authorList>
    </citation>
    <scope>NUCLEOTIDE SEQUENCE</scope>
    <source>
        <strain evidence="9">MBLW1</strain>
    </source>
</reference>
<proteinExistence type="inferred from homology"/>
<evidence type="ECO:0000256" key="1">
    <source>
        <dbReference type="ARBA" id="ARBA00004162"/>
    </source>
</evidence>
<dbReference type="KEGG" id="tim:GMBLW1_50200"/>
<keyword evidence="10" id="KW-1185">Reference proteome</keyword>
<evidence type="ECO:0000256" key="8">
    <source>
        <dbReference type="SAM" id="MobiDB-lite"/>
    </source>
</evidence>
<evidence type="ECO:0000313" key="9">
    <source>
        <dbReference type="EMBL" id="VIP04173.1"/>
    </source>
</evidence>
<sequence length="253" mass="28081">MASKQPTYDVWFVQANKVFRQVPFGVITEWLLQGKLTVEDRVSEAGQKNWQAFGQSQQFSLYVPDLAGALAVSEAAESARKSGNAPPAPPEPPLQPPDEAWPRHHDDDDDEVDMIPLIDISLVLLVFFMMTAKVAPVARVNVPDTQNISITANAKGSYWIGVEKGPGDTPLYAISRDGKEPKAGDERLDSQAKLFAKFDELLRRETKPVQVHIAMHRDLPCELVEQLAYELEARKVQGVPIETLLAEVNQKSP</sequence>
<dbReference type="GO" id="GO:0022857">
    <property type="term" value="F:transmembrane transporter activity"/>
    <property type="evidence" value="ECO:0007669"/>
    <property type="project" value="InterPro"/>
</dbReference>
<keyword evidence="6" id="KW-0472">Membrane</keyword>
<accession>A0A6C2YSQ2</accession>
<keyword evidence="7" id="KW-0813">Transport</keyword>
<evidence type="ECO:0000256" key="6">
    <source>
        <dbReference type="ARBA" id="ARBA00023136"/>
    </source>
</evidence>
<dbReference type="GO" id="GO:0015031">
    <property type="term" value="P:protein transport"/>
    <property type="evidence" value="ECO:0007669"/>
    <property type="project" value="UniProtKB-KW"/>
</dbReference>
<dbReference type="AlphaFoldDB" id="A0A6C2YSQ2"/>
<dbReference type="PANTHER" id="PTHR30558">
    <property type="entry name" value="EXBD MEMBRANE COMPONENT OF PMF-DRIVEN MACROMOLECULE IMPORT SYSTEM"/>
    <property type="match status" value="1"/>
</dbReference>
<organism evidence="9">
    <name type="scientific">Tuwongella immobilis</name>
    <dbReference type="NCBI Taxonomy" id="692036"/>
    <lineage>
        <taxon>Bacteria</taxon>
        <taxon>Pseudomonadati</taxon>
        <taxon>Planctomycetota</taxon>
        <taxon>Planctomycetia</taxon>
        <taxon>Gemmatales</taxon>
        <taxon>Gemmataceae</taxon>
        <taxon>Tuwongella</taxon>
    </lineage>
</organism>